<accession>A0A0D7BTE5</accession>
<name>A0A0D7BTE5_9AGAR</name>
<evidence type="ECO:0000256" key="1">
    <source>
        <dbReference type="SAM" id="MobiDB-lite"/>
    </source>
</evidence>
<reference evidence="3 4" key="1">
    <citation type="journal article" date="2015" name="Fungal Genet. Biol.">
        <title>Evolution of novel wood decay mechanisms in Agaricales revealed by the genome sequences of Fistulina hepatica and Cylindrobasidium torrendii.</title>
        <authorList>
            <person name="Floudas D."/>
            <person name="Held B.W."/>
            <person name="Riley R."/>
            <person name="Nagy L.G."/>
            <person name="Koehler G."/>
            <person name="Ransdell A.S."/>
            <person name="Younus H."/>
            <person name="Chow J."/>
            <person name="Chiniquy J."/>
            <person name="Lipzen A."/>
            <person name="Tritt A."/>
            <person name="Sun H."/>
            <person name="Haridas S."/>
            <person name="LaButti K."/>
            <person name="Ohm R.A."/>
            <person name="Kues U."/>
            <person name="Blanchette R.A."/>
            <person name="Grigoriev I.V."/>
            <person name="Minto R.E."/>
            <person name="Hibbett D.S."/>
        </authorList>
    </citation>
    <scope>NUCLEOTIDE SEQUENCE [LARGE SCALE GENOMIC DNA]</scope>
    <source>
        <strain evidence="3 4">FP15055 ss-10</strain>
    </source>
</reference>
<proteinExistence type="predicted"/>
<dbReference type="OrthoDB" id="3069322at2759"/>
<keyword evidence="2" id="KW-0472">Membrane</keyword>
<keyword evidence="2" id="KW-1133">Transmembrane helix</keyword>
<dbReference type="EMBL" id="KN880435">
    <property type="protein sequence ID" value="KIY73530.1"/>
    <property type="molecule type" value="Genomic_DNA"/>
</dbReference>
<evidence type="ECO:0000256" key="2">
    <source>
        <dbReference type="SAM" id="Phobius"/>
    </source>
</evidence>
<keyword evidence="4" id="KW-1185">Reference proteome</keyword>
<feature type="region of interest" description="Disordered" evidence="1">
    <location>
        <begin position="227"/>
        <end position="295"/>
    </location>
</feature>
<feature type="region of interest" description="Disordered" evidence="1">
    <location>
        <begin position="50"/>
        <end position="214"/>
    </location>
</feature>
<evidence type="ECO:0000313" key="3">
    <source>
        <dbReference type="EMBL" id="KIY73530.1"/>
    </source>
</evidence>
<feature type="compositionally biased region" description="Polar residues" evidence="1">
    <location>
        <begin position="92"/>
        <end position="111"/>
    </location>
</feature>
<feature type="compositionally biased region" description="Low complexity" evidence="1">
    <location>
        <begin position="52"/>
        <end position="61"/>
    </location>
</feature>
<feature type="compositionally biased region" description="Basic residues" evidence="1">
    <location>
        <begin position="62"/>
        <end position="72"/>
    </location>
</feature>
<sequence>MNVDCRAMDKHLRNAVIGGVGFILAIAGFSLSVITALLSYVYPNFKEPLPPTRRSTSVATRSRVHSPTRRQRTQAVPAPILTNLRPPPTYNIVVNVSDGTTPTPRNKTTFVVSHRRNTSEEPSASDSSNASRENDPSSTNPVDSADPKSACSNSWSWNRKKMKARSASTLVERESDAMNVTEDGMLTPTSTKSARKARAPKRSMTAVPDSPATPDIIQSMETAKSFFVERKPKDKKPRIALSPTSASMPRARTQPYAAPYFAPRPTSASSLVLPRPKAVRSQTLPPPVQRPTTAT</sequence>
<organism evidence="3 4">
    <name type="scientific">Cylindrobasidium torrendii FP15055 ss-10</name>
    <dbReference type="NCBI Taxonomy" id="1314674"/>
    <lineage>
        <taxon>Eukaryota</taxon>
        <taxon>Fungi</taxon>
        <taxon>Dikarya</taxon>
        <taxon>Basidiomycota</taxon>
        <taxon>Agaricomycotina</taxon>
        <taxon>Agaricomycetes</taxon>
        <taxon>Agaricomycetidae</taxon>
        <taxon>Agaricales</taxon>
        <taxon>Marasmiineae</taxon>
        <taxon>Physalacriaceae</taxon>
        <taxon>Cylindrobasidium</taxon>
    </lineage>
</organism>
<keyword evidence="2" id="KW-0812">Transmembrane</keyword>
<feature type="transmembrane region" description="Helical" evidence="2">
    <location>
        <begin position="16"/>
        <end position="42"/>
    </location>
</feature>
<gene>
    <name evidence="3" type="ORF">CYLTODRAFT_416909</name>
</gene>
<dbReference type="AlphaFoldDB" id="A0A0D7BTE5"/>
<protein>
    <submittedName>
        <fullName evidence="3">Uncharacterized protein</fullName>
    </submittedName>
</protein>
<dbReference type="Proteomes" id="UP000054007">
    <property type="component" value="Unassembled WGS sequence"/>
</dbReference>
<evidence type="ECO:0000313" key="4">
    <source>
        <dbReference type="Proteomes" id="UP000054007"/>
    </source>
</evidence>
<feature type="compositionally biased region" description="Polar residues" evidence="1">
    <location>
        <begin position="120"/>
        <end position="142"/>
    </location>
</feature>